<dbReference type="InterPro" id="IPR029071">
    <property type="entry name" value="Ubiquitin-like_domsf"/>
</dbReference>
<dbReference type="EMBL" id="LVVM01004995">
    <property type="protein sequence ID" value="OJA11626.1"/>
    <property type="molecule type" value="Genomic_DNA"/>
</dbReference>
<reference evidence="2 3" key="1">
    <citation type="submission" date="2016-03" db="EMBL/GenBank/DDBJ databases">
        <title>Comparative genomics of the ectomycorrhizal sister species Rhizopogon vinicolor and Rhizopogon vesiculosus (Basidiomycota: Boletales) reveals a divergence of the mating type B locus.</title>
        <authorList>
            <person name="Mujic A.B."/>
            <person name="Kuo A."/>
            <person name="Tritt A."/>
            <person name="Lipzen A."/>
            <person name="Chen C."/>
            <person name="Johnson J."/>
            <person name="Sharma A."/>
            <person name="Barry K."/>
            <person name="Grigoriev I.V."/>
            <person name="Spatafora J.W."/>
        </authorList>
    </citation>
    <scope>NUCLEOTIDE SEQUENCE [LARGE SCALE GENOMIC DNA]</scope>
    <source>
        <strain evidence="2 3">AM-OR11-056</strain>
    </source>
</reference>
<protein>
    <recommendedName>
        <fullName evidence="1">Ubiquitin-like domain-containing protein</fullName>
    </recommendedName>
</protein>
<name>A0A1J8QQG5_9AGAM</name>
<dbReference type="AlphaFoldDB" id="A0A1J8QQG5"/>
<evidence type="ECO:0000259" key="1">
    <source>
        <dbReference type="PROSITE" id="PS50053"/>
    </source>
</evidence>
<dbReference type="Proteomes" id="UP000183567">
    <property type="component" value="Unassembled WGS sequence"/>
</dbReference>
<organism evidence="2 3">
    <name type="scientific">Rhizopogon vesiculosus</name>
    <dbReference type="NCBI Taxonomy" id="180088"/>
    <lineage>
        <taxon>Eukaryota</taxon>
        <taxon>Fungi</taxon>
        <taxon>Dikarya</taxon>
        <taxon>Basidiomycota</taxon>
        <taxon>Agaricomycotina</taxon>
        <taxon>Agaricomycetes</taxon>
        <taxon>Agaricomycetidae</taxon>
        <taxon>Boletales</taxon>
        <taxon>Suillineae</taxon>
        <taxon>Rhizopogonaceae</taxon>
        <taxon>Rhizopogon</taxon>
    </lineage>
</organism>
<sequence length="36" mass="4098">MRFLYGGARINEDDTPGSLDMENDDTIDVMVERAHL</sequence>
<feature type="domain" description="Ubiquitin-like" evidence="1">
    <location>
        <begin position="1"/>
        <end position="33"/>
    </location>
</feature>
<keyword evidence="3" id="KW-1185">Reference proteome</keyword>
<feature type="non-terminal residue" evidence="2">
    <location>
        <position position="36"/>
    </location>
</feature>
<proteinExistence type="predicted"/>
<dbReference type="Pfam" id="PF11976">
    <property type="entry name" value="Rad60-SLD"/>
    <property type="match status" value="1"/>
</dbReference>
<gene>
    <name evidence="2" type="ORF">AZE42_05481</name>
</gene>
<evidence type="ECO:0000313" key="3">
    <source>
        <dbReference type="Proteomes" id="UP000183567"/>
    </source>
</evidence>
<dbReference type="InterPro" id="IPR022617">
    <property type="entry name" value="Rad60/SUMO-like_dom"/>
</dbReference>
<dbReference type="OrthoDB" id="442921at2759"/>
<evidence type="ECO:0000313" key="2">
    <source>
        <dbReference type="EMBL" id="OJA11626.1"/>
    </source>
</evidence>
<dbReference type="InterPro" id="IPR000626">
    <property type="entry name" value="Ubiquitin-like_dom"/>
</dbReference>
<accession>A0A1J8QQG5</accession>
<dbReference type="Gene3D" id="3.10.20.90">
    <property type="entry name" value="Phosphatidylinositol 3-kinase Catalytic Subunit, Chain A, domain 1"/>
    <property type="match status" value="1"/>
</dbReference>
<comment type="caution">
    <text evidence="2">The sequence shown here is derived from an EMBL/GenBank/DDBJ whole genome shotgun (WGS) entry which is preliminary data.</text>
</comment>
<dbReference type="SUPFAM" id="SSF54236">
    <property type="entry name" value="Ubiquitin-like"/>
    <property type="match status" value="1"/>
</dbReference>
<dbReference type="PROSITE" id="PS50053">
    <property type="entry name" value="UBIQUITIN_2"/>
    <property type="match status" value="1"/>
</dbReference>